<evidence type="ECO:0000256" key="1">
    <source>
        <dbReference type="SAM" id="MobiDB-lite"/>
    </source>
</evidence>
<dbReference type="Proteomes" id="UP000593892">
    <property type="component" value="Chromosome"/>
</dbReference>
<reference evidence="2 3" key="1">
    <citation type="submission" date="2020-10" db="EMBL/GenBank/DDBJ databases">
        <title>Complete genome sequence of Paludibaculum fermentans P105T, a facultatively anaerobic acidobacterium capable of dissimilatory Fe(III) reduction.</title>
        <authorList>
            <person name="Dedysh S.N."/>
            <person name="Beletsky A.V."/>
            <person name="Kulichevskaya I.S."/>
            <person name="Mardanov A.V."/>
            <person name="Ravin N.V."/>
        </authorList>
    </citation>
    <scope>NUCLEOTIDE SEQUENCE [LARGE SCALE GENOMIC DNA]</scope>
    <source>
        <strain evidence="2 3">P105</strain>
    </source>
</reference>
<proteinExistence type="predicted"/>
<gene>
    <name evidence="2" type="ORF">IRI77_29740</name>
</gene>
<dbReference type="AlphaFoldDB" id="A0A7S7NPJ5"/>
<dbReference type="KEGG" id="pfer:IRI77_29740"/>
<name>A0A7S7NPJ5_PALFE</name>
<keyword evidence="3" id="KW-1185">Reference proteome</keyword>
<evidence type="ECO:0000313" key="2">
    <source>
        <dbReference type="EMBL" id="QOY86924.1"/>
    </source>
</evidence>
<organism evidence="2 3">
    <name type="scientific">Paludibaculum fermentans</name>
    <dbReference type="NCBI Taxonomy" id="1473598"/>
    <lineage>
        <taxon>Bacteria</taxon>
        <taxon>Pseudomonadati</taxon>
        <taxon>Acidobacteriota</taxon>
        <taxon>Terriglobia</taxon>
        <taxon>Bryobacterales</taxon>
        <taxon>Bryobacteraceae</taxon>
        <taxon>Paludibaculum</taxon>
    </lineage>
</organism>
<sequence length="156" mass="17341">MTTQRAFQREDTGQARAIETGRDGSAPHCFEIVVLFTTVRETLGALRTAGRLAQGVATSIRLLVPQVVPYPLPLDEPPVSSGHLIREFQVVLEDSQLETRIDVRRCRDHWQAVGAALKPRSVVVMGGSRGWWPSRKYRLAARLRSAGHQVVFSSPE</sequence>
<dbReference type="RefSeq" id="WP_194448593.1">
    <property type="nucleotide sequence ID" value="NZ_CP063849.1"/>
</dbReference>
<evidence type="ECO:0000313" key="3">
    <source>
        <dbReference type="Proteomes" id="UP000593892"/>
    </source>
</evidence>
<accession>A0A7S7NPJ5</accession>
<evidence type="ECO:0008006" key="4">
    <source>
        <dbReference type="Google" id="ProtNLM"/>
    </source>
</evidence>
<feature type="region of interest" description="Disordered" evidence="1">
    <location>
        <begin position="1"/>
        <end position="22"/>
    </location>
</feature>
<dbReference type="EMBL" id="CP063849">
    <property type="protein sequence ID" value="QOY86924.1"/>
    <property type="molecule type" value="Genomic_DNA"/>
</dbReference>
<protein>
    <recommendedName>
        <fullName evidence="4">UspA domain-containing protein</fullName>
    </recommendedName>
</protein>